<dbReference type="GO" id="GO:0008168">
    <property type="term" value="F:methyltransferase activity"/>
    <property type="evidence" value="ECO:0007669"/>
    <property type="project" value="UniProtKB-KW"/>
</dbReference>
<dbReference type="InterPro" id="IPR001525">
    <property type="entry name" value="C5_MeTfrase"/>
</dbReference>
<keyword evidence="2" id="KW-0808">Transferase</keyword>
<evidence type="ECO:0000256" key="2">
    <source>
        <dbReference type="ARBA" id="ARBA00022679"/>
    </source>
</evidence>
<keyword evidence="1" id="KW-0489">Methyltransferase</keyword>
<keyword evidence="3" id="KW-0949">S-adenosyl-L-methionine</keyword>
<accession>A0A813LS16</accession>
<gene>
    <name evidence="5" type="ORF">PGLA2088_LOCUS48373</name>
</gene>
<feature type="region of interest" description="Disordered" evidence="4">
    <location>
        <begin position="441"/>
        <end position="522"/>
    </location>
</feature>
<feature type="compositionally biased region" description="Polar residues" evidence="4">
    <location>
        <begin position="463"/>
        <end position="472"/>
    </location>
</feature>
<evidence type="ECO:0000256" key="4">
    <source>
        <dbReference type="SAM" id="MobiDB-lite"/>
    </source>
</evidence>
<proteinExistence type="predicted"/>
<dbReference type="PANTHER" id="PTHR46098">
    <property type="entry name" value="TRNA (CYTOSINE(38)-C(5))-METHYLTRANSFERASE"/>
    <property type="match status" value="1"/>
</dbReference>
<comment type="caution">
    <text evidence="5">The sequence shown here is derived from an EMBL/GenBank/DDBJ whole genome shotgun (WGS) entry which is preliminary data.</text>
</comment>
<evidence type="ECO:0008006" key="7">
    <source>
        <dbReference type="Google" id="ProtNLM"/>
    </source>
</evidence>
<dbReference type="Pfam" id="PF00145">
    <property type="entry name" value="DNA_methylase"/>
    <property type="match status" value="1"/>
</dbReference>
<sequence>MSSLSLPPDLICWLNSWGPRLQLNVRQAIATAWKGSIGAERHDLAMPVGFPHPLLVGTDCSGLEAPIFALRAMGLPHRHLFSSDIASAPKAMILANAKPEKAFYDDRLVRRHEDTPWVQLYITGFSCKPFSSLHHGTKLLREKEAQVFCATVRYLKTKRPLLFIFENVLGMRRCLKKVMRILREAGYVVAVQVMDPAQLAEPVHRPRLYLVGVRADVAVATTTAVEKFVQETWKALMASAGPVEKFIKAEAKAFPGQKAEPKWAERHRCFSSKLHGKPPGSTMPSADDMLLANPRQRDAWEKLVRLGGGKHIVADLSQNIDRSGFRADGSLPTITPGSVLASSLLRRTIVPIEKVMLHAFPVHRMVFPSEIRGRELESLGGNTMHVQVVAVAICIGLALVDWDLAAKCTANVSTQCQSLLPGSASKQALRTTAQLASGSKALKRKLPSSSRCQQIRAAPPTVQKKQTMSSGKLVQPRAKAVPARRRDFVPARSKPRTPTLSRPSNPSGRWGPPAPPRSSTTCNALRAASTAAAATGRFDSAPPSNSQHGKQSTAIQRCGLHGLIAAGRKQPGPVRRIASKLSRWG</sequence>
<evidence type="ECO:0000313" key="6">
    <source>
        <dbReference type="Proteomes" id="UP000626109"/>
    </source>
</evidence>
<protein>
    <recommendedName>
        <fullName evidence="7">DNA (cytosine-5-)-methyltransferase</fullName>
    </recommendedName>
</protein>
<organism evidence="5 6">
    <name type="scientific">Polarella glacialis</name>
    <name type="common">Dinoflagellate</name>
    <dbReference type="NCBI Taxonomy" id="89957"/>
    <lineage>
        <taxon>Eukaryota</taxon>
        <taxon>Sar</taxon>
        <taxon>Alveolata</taxon>
        <taxon>Dinophyceae</taxon>
        <taxon>Suessiales</taxon>
        <taxon>Suessiaceae</taxon>
        <taxon>Polarella</taxon>
    </lineage>
</organism>
<dbReference type="InterPro" id="IPR029063">
    <property type="entry name" value="SAM-dependent_MTases_sf"/>
</dbReference>
<dbReference type="GO" id="GO:0032259">
    <property type="term" value="P:methylation"/>
    <property type="evidence" value="ECO:0007669"/>
    <property type="project" value="UniProtKB-KW"/>
</dbReference>
<reference evidence="5" key="1">
    <citation type="submission" date="2021-02" db="EMBL/GenBank/DDBJ databases">
        <authorList>
            <person name="Dougan E. K."/>
            <person name="Rhodes N."/>
            <person name="Thang M."/>
            <person name="Chan C."/>
        </authorList>
    </citation>
    <scope>NUCLEOTIDE SEQUENCE</scope>
</reference>
<dbReference type="EMBL" id="CAJNNW010036674">
    <property type="protein sequence ID" value="CAE8736560.1"/>
    <property type="molecule type" value="Genomic_DNA"/>
</dbReference>
<evidence type="ECO:0000256" key="3">
    <source>
        <dbReference type="ARBA" id="ARBA00022691"/>
    </source>
</evidence>
<evidence type="ECO:0000256" key="1">
    <source>
        <dbReference type="ARBA" id="ARBA00022603"/>
    </source>
</evidence>
<dbReference type="Gene3D" id="3.40.50.150">
    <property type="entry name" value="Vaccinia Virus protein VP39"/>
    <property type="match status" value="1"/>
</dbReference>
<dbReference type="Proteomes" id="UP000626109">
    <property type="component" value="Unassembled WGS sequence"/>
</dbReference>
<evidence type="ECO:0000313" key="5">
    <source>
        <dbReference type="EMBL" id="CAE8736560.1"/>
    </source>
</evidence>
<name>A0A813LS16_POLGL</name>
<feature type="compositionally biased region" description="Polar residues" evidence="4">
    <location>
        <begin position="496"/>
        <end position="507"/>
    </location>
</feature>
<dbReference type="SUPFAM" id="SSF53335">
    <property type="entry name" value="S-adenosyl-L-methionine-dependent methyltransferases"/>
    <property type="match status" value="1"/>
</dbReference>
<dbReference type="InterPro" id="IPR050750">
    <property type="entry name" value="C5-MTase"/>
</dbReference>
<dbReference type="PANTHER" id="PTHR46098:SF1">
    <property type="entry name" value="TRNA (CYTOSINE(38)-C(5))-METHYLTRANSFERASE"/>
    <property type="match status" value="1"/>
</dbReference>
<dbReference type="AlphaFoldDB" id="A0A813LS16"/>